<accession>A0A4S2LMX1</accession>
<evidence type="ECO:0000313" key="3">
    <source>
        <dbReference type="Proteomes" id="UP000308267"/>
    </source>
</evidence>
<proteinExistence type="inferred from homology"/>
<protein>
    <recommendedName>
        <fullName evidence="4">Vacuolar protein sorting-associated protein 45</fullName>
    </recommendedName>
</protein>
<dbReference type="AlphaFoldDB" id="A0A4S2LMX1"/>
<dbReference type="InterPro" id="IPR027482">
    <property type="entry name" value="Sec1-like_dom2"/>
</dbReference>
<dbReference type="Proteomes" id="UP000308267">
    <property type="component" value="Unassembled WGS sequence"/>
</dbReference>
<dbReference type="EMBL" id="SJOL01007687">
    <property type="protein sequence ID" value="TGZ62128.1"/>
    <property type="molecule type" value="Genomic_DNA"/>
</dbReference>
<evidence type="ECO:0000256" key="1">
    <source>
        <dbReference type="ARBA" id="ARBA00009884"/>
    </source>
</evidence>
<evidence type="ECO:0008006" key="4">
    <source>
        <dbReference type="Google" id="ProtNLM"/>
    </source>
</evidence>
<dbReference type="GO" id="GO:0016192">
    <property type="term" value="P:vesicle-mediated transport"/>
    <property type="evidence" value="ECO:0007669"/>
    <property type="project" value="InterPro"/>
</dbReference>
<dbReference type="Gene3D" id="3.90.830.10">
    <property type="entry name" value="Syntaxin Binding Protein 1, Chain A, domain 2"/>
    <property type="match status" value="1"/>
</dbReference>
<dbReference type="Gene3D" id="3.40.50.2060">
    <property type="match status" value="1"/>
</dbReference>
<dbReference type="SUPFAM" id="SSF56815">
    <property type="entry name" value="Sec1/munc18-like (SM) proteins"/>
    <property type="match status" value="1"/>
</dbReference>
<dbReference type="Pfam" id="PF00995">
    <property type="entry name" value="Sec1"/>
    <property type="match status" value="1"/>
</dbReference>
<dbReference type="InterPro" id="IPR001619">
    <property type="entry name" value="Sec1-like"/>
</dbReference>
<dbReference type="InterPro" id="IPR043127">
    <property type="entry name" value="Sec-1-like_dom3a"/>
</dbReference>
<dbReference type="STRING" id="147828.A0A4S2LMX1"/>
<dbReference type="InterPro" id="IPR036045">
    <property type="entry name" value="Sec1-like_sf"/>
</dbReference>
<dbReference type="InterPro" id="IPR043154">
    <property type="entry name" value="Sec-1-like_dom1"/>
</dbReference>
<organism evidence="2 3">
    <name type="scientific">Opisthorchis felineus</name>
    <dbReference type="NCBI Taxonomy" id="147828"/>
    <lineage>
        <taxon>Eukaryota</taxon>
        <taxon>Metazoa</taxon>
        <taxon>Spiralia</taxon>
        <taxon>Lophotrochozoa</taxon>
        <taxon>Platyhelminthes</taxon>
        <taxon>Trematoda</taxon>
        <taxon>Digenea</taxon>
        <taxon>Opisthorchiida</taxon>
        <taxon>Opisthorchiata</taxon>
        <taxon>Opisthorchiidae</taxon>
        <taxon>Opisthorchis</taxon>
    </lineage>
</organism>
<name>A0A4S2LMX1_OPIFE</name>
<comment type="similarity">
    <text evidence="1">Belongs to the STXBP/unc-18/SEC1 family.</text>
</comment>
<sequence length="673" mass="76048">MVFLDLKCVFCCWALWQRLRSRNNSRKFFVFLEALCANSRGRMKSYGRRSRVVPLTLVTMDLHLAVKNYLSKMLTVAGAGMKVLLLDDETLKTLSLVSSMSEIMKQEVYLIERIRLPREPLEHLRCVCLLRPTKENINLLAQELRKPNYSSYYVFFSHTLTKQLLKQLAEADDHEVVAEVHEYYTDFMPLSPFLFELDLPNCLEGNRGMIPSAVGRCTDSITAVLLALKQCPLIRYQNTSEAARYAAESIRSMISREAVLFDFGRKSEQSSVLLILDRRQDSVTPLLTQWTYEAMVHELIGLKQNRVNLSRALNVRPELKEVTLSREFDEFFRNNQYANFGEIGQAIKKLVENFQSASRSVDTKNIDSIGDLKKFLEHYPAFRKVSGTVETHVTIVSELSRLVKEHALLEVSEAEQELICHDNHSTSLSQIRALLNDPRVLLSDALRLVLLYALKYEGQKTDLSTLAKALVSRGATDEDVQMVQRILEFSGPRSRADEFTLFDAMKTVASGAHSINTQTATNAVTSLTKRLVKGLKGVDNVYTQHEPVLTGIINDLIKGKLRETAFPYLSAVGSWVGTSSIQRPRKIIVFIIGGATYEEARSIHRLNSSTPEVDIILGGTCIHNSRSFLDEVRSATKDTSDYFAPETSGSGVTETTSRPFGRFKTQVRYGLLK</sequence>
<dbReference type="OrthoDB" id="10266265at2759"/>
<dbReference type="Gene3D" id="1.25.40.60">
    <property type="match status" value="1"/>
</dbReference>
<reference evidence="2 3" key="1">
    <citation type="journal article" date="2019" name="BMC Genomics">
        <title>New insights from Opisthorchis felineus genome: update on genomics of the epidemiologically important liver flukes.</title>
        <authorList>
            <person name="Ershov N.I."/>
            <person name="Mordvinov V.A."/>
            <person name="Prokhortchouk E.B."/>
            <person name="Pakharukova M.Y."/>
            <person name="Gunbin K.V."/>
            <person name="Ustyantsev K."/>
            <person name="Genaev M.A."/>
            <person name="Blinov A.G."/>
            <person name="Mazur A."/>
            <person name="Boulygina E."/>
            <person name="Tsygankova S."/>
            <person name="Khrameeva E."/>
            <person name="Chekanov N."/>
            <person name="Fan G."/>
            <person name="Xiao A."/>
            <person name="Zhang H."/>
            <person name="Xu X."/>
            <person name="Yang H."/>
            <person name="Solovyev V."/>
            <person name="Lee S.M."/>
            <person name="Liu X."/>
            <person name="Afonnikov D.A."/>
            <person name="Skryabin K.G."/>
        </authorList>
    </citation>
    <scope>NUCLEOTIDE SEQUENCE [LARGE SCALE GENOMIC DNA]</scope>
    <source>
        <strain evidence="2">AK-0245</strain>
        <tissue evidence="2">Whole organism</tissue>
    </source>
</reference>
<dbReference type="PANTHER" id="PTHR11679">
    <property type="entry name" value="VESICLE PROTEIN SORTING-ASSOCIATED"/>
    <property type="match status" value="1"/>
</dbReference>
<comment type="caution">
    <text evidence="2">The sequence shown here is derived from an EMBL/GenBank/DDBJ whole genome shotgun (WGS) entry which is preliminary data.</text>
</comment>
<gene>
    <name evidence="2" type="ORF">CRM22_007608</name>
</gene>
<evidence type="ECO:0000313" key="2">
    <source>
        <dbReference type="EMBL" id="TGZ62128.1"/>
    </source>
</evidence>
<keyword evidence="3" id="KW-1185">Reference proteome</keyword>
<dbReference type="PIRSF" id="PIRSF005715">
    <property type="entry name" value="VPS45_Sec1"/>
    <property type="match status" value="1"/>
</dbReference>
<dbReference type="Gene3D" id="3.40.50.1910">
    <property type="match status" value="1"/>
</dbReference>